<organism evidence="1 2">
    <name type="scientific">Rhizobium azibense</name>
    <dbReference type="NCBI Taxonomy" id="1136135"/>
    <lineage>
        <taxon>Bacteria</taxon>
        <taxon>Pseudomonadati</taxon>
        <taxon>Pseudomonadota</taxon>
        <taxon>Alphaproteobacteria</taxon>
        <taxon>Hyphomicrobiales</taxon>
        <taxon>Rhizobiaceae</taxon>
        <taxon>Rhizobium/Agrobacterium group</taxon>
        <taxon>Rhizobium</taxon>
    </lineage>
</organism>
<name>A0A4R3RID5_9HYPH</name>
<dbReference type="AlphaFoldDB" id="A0A4R3RID5"/>
<reference evidence="1 2" key="1">
    <citation type="submission" date="2019-03" db="EMBL/GenBank/DDBJ databases">
        <title>Genomic Encyclopedia of Type Strains, Phase IV (KMG-V): Genome sequencing to study the core and pangenomes of soil and plant-associated prokaryotes.</title>
        <authorList>
            <person name="Whitman W."/>
        </authorList>
    </citation>
    <scope>NUCLEOTIDE SEQUENCE [LARGE SCALE GENOMIC DNA]</scope>
    <source>
        <strain evidence="1 2">IE4868</strain>
    </source>
</reference>
<protein>
    <submittedName>
        <fullName evidence="1">Uncharacterized protein</fullName>
    </submittedName>
</protein>
<dbReference type="Proteomes" id="UP000295507">
    <property type="component" value="Unassembled WGS sequence"/>
</dbReference>
<dbReference type="EMBL" id="SMBK01000013">
    <property type="protein sequence ID" value="TCU34149.1"/>
    <property type="molecule type" value="Genomic_DNA"/>
</dbReference>
<evidence type="ECO:0000313" key="2">
    <source>
        <dbReference type="Proteomes" id="UP000295507"/>
    </source>
</evidence>
<dbReference type="RefSeq" id="WP_132552907.1">
    <property type="nucleotide sequence ID" value="NZ_SMBK01000013.1"/>
</dbReference>
<comment type="caution">
    <text evidence="1">The sequence shown here is derived from an EMBL/GenBank/DDBJ whole genome shotgun (WGS) entry which is preliminary data.</text>
</comment>
<sequence length="266" mass="30043">MKAGVYRVEGRSHFDHLTAMSQGLHEHGIAFEYFSSIPSQNVDFCVVWSFRVALRVKQYFSGPILVMERGYLGNRFEWTSLGWDGLNGRARFTRKDDSCRFEKHFGHLLKPWRETSGYALIVGQVVGDSALIGTDIHKWYRDVGVALWKQGWDVKFRQHPVEAERGIKTPHVPFAETLNGYLDDALSGAGLVVSFNSNSGVDAILAGVPVHAQDSGSMVFDLASHDLQVTKPDREKRLHEMAWMQFQIEEIKSGAAWEIARESMQA</sequence>
<proteinExistence type="predicted"/>
<evidence type="ECO:0000313" key="1">
    <source>
        <dbReference type="EMBL" id="TCU34149.1"/>
    </source>
</evidence>
<gene>
    <name evidence="1" type="ORF">EV129_113134</name>
</gene>
<accession>A0A4R3RID5</accession>